<gene>
    <name evidence="9" type="primary">NDE2</name>
    <name evidence="9" type="ORF">AWJ20_3145</name>
</gene>
<evidence type="ECO:0000259" key="7">
    <source>
        <dbReference type="Pfam" id="PF07992"/>
    </source>
</evidence>
<dbReference type="PANTHER" id="PTHR43706">
    <property type="entry name" value="NADH DEHYDROGENASE"/>
    <property type="match status" value="1"/>
</dbReference>
<dbReference type="EMBL" id="CP014503">
    <property type="protein sequence ID" value="ANB15517.1"/>
    <property type="molecule type" value="Genomic_DNA"/>
</dbReference>
<dbReference type="PANTHER" id="PTHR43706:SF17">
    <property type="entry name" value="NADH DEHYDROGENASE (EUROFUNG)"/>
    <property type="match status" value="1"/>
</dbReference>
<dbReference type="InterPro" id="IPR045024">
    <property type="entry name" value="NDH-2"/>
</dbReference>
<dbReference type="AlphaFoldDB" id="A0A161HN71"/>
<proteinExistence type="inferred from homology"/>
<dbReference type="GO" id="GO:0005739">
    <property type="term" value="C:mitochondrion"/>
    <property type="evidence" value="ECO:0007669"/>
    <property type="project" value="UniProtKB-ARBA"/>
</dbReference>
<keyword evidence="2" id="KW-0285">Flavoprotein</keyword>
<evidence type="ECO:0000259" key="8">
    <source>
        <dbReference type="Pfam" id="PF22366"/>
    </source>
</evidence>
<keyword evidence="3" id="KW-0274">FAD</keyword>
<keyword evidence="5" id="KW-0520">NAD</keyword>
<dbReference type="InterPro" id="IPR054585">
    <property type="entry name" value="NDH2-like_C"/>
</dbReference>
<dbReference type="InterPro" id="IPR036188">
    <property type="entry name" value="FAD/NAD-bd_sf"/>
</dbReference>
<dbReference type="Pfam" id="PF07992">
    <property type="entry name" value="Pyr_redox_2"/>
    <property type="match status" value="1"/>
</dbReference>
<dbReference type="Proteomes" id="UP000189580">
    <property type="component" value="Chromosome b"/>
</dbReference>
<dbReference type="GeneID" id="30035135"/>
<comment type="similarity">
    <text evidence="1">Belongs to the NADH dehydrogenase family.</text>
</comment>
<evidence type="ECO:0000256" key="2">
    <source>
        <dbReference type="ARBA" id="ARBA00022630"/>
    </source>
</evidence>
<feature type="region of interest" description="Disordered" evidence="6">
    <location>
        <begin position="34"/>
        <end position="67"/>
    </location>
</feature>
<dbReference type="PRINTS" id="PR00368">
    <property type="entry name" value="FADPNR"/>
</dbReference>
<evidence type="ECO:0000256" key="4">
    <source>
        <dbReference type="ARBA" id="ARBA00023002"/>
    </source>
</evidence>
<protein>
    <submittedName>
        <fullName evidence="9">NADH-ubiquinone reductase (H(+)-translocating) NDE2</fullName>
    </submittedName>
</protein>
<keyword evidence="10" id="KW-1185">Reference proteome</keyword>
<dbReference type="KEGG" id="slb:AWJ20_3145"/>
<name>A0A161HN71_9ASCO</name>
<dbReference type="RefSeq" id="XP_018737994.1">
    <property type="nucleotide sequence ID" value="XM_018880146.1"/>
</dbReference>
<sequence length="506" mass="55381">MFRIIIRNAARRGSAKPSHVKFPGVIYSGVSNSGVKGRSLSTPAAASTRVSAPPVRKSTTTARENKKSKKNLVVLGSGWGAVSLVRSINPSQYNVTIISPRNFFLFTPLLPSATTGTVEYNSITESISGILAKESSKSLAEDSYSRYLEARATKIDYTNKSVAIEDITTHEEHSVPFDYLVIAAGATTSTLNVPGVKEHGLFLKEIDDSRKIRARVANWINSGKGTSLQAVVVGGGPTGVEVAAELQDLFEEDIKKRIPDAGPDTFKVSLIEAMPSILNSFDKRLRKFATLQLQKDHINLLTNTAVEKITDKTVYAKAKTVLPDKSESVEAIEIPYNMLIWATGITTHQFIREFMSTIPEQKDSKRGVLINDDMSVKGVADVWAIGDCTSSKYPATAQVATQQGTYLGTTLNQLATVTEAPDSTTTSTSIAPFEYHHKGSLAYVGGNRAVADLQLWSDGKMSSMGYFTYWMWRVAYLSMFVPAQNRFLVAADWLRVKLFGRNINTI</sequence>
<keyword evidence="9" id="KW-0830">Ubiquinone</keyword>
<dbReference type="InterPro" id="IPR023753">
    <property type="entry name" value="FAD/NAD-binding_dom"/>
</dbReference>
<dbReference type="SUPFAM" id="SSF51905">
    <property type="entry name" value="FAD/NAD(P)-binding domain"/>
    <property type="match status" value="2"/>
</dbReference>
<dbReference type="Pfam" id="PF22366">
    <property type="entry name" value="NDH2_C"/>
    <property type="match status" value="1"/>
</dbReference>
<dbReference type="OrthoDB" id="3244603at2759"/>
<feature type="domain" description="External alternative NADH-ubiquinone oxidoreductase-like C-terminal" evidence="8">
    <location>
        <begin position="437"/>
        <end position="502"/>
    </location>
</feature>
<accession>A0A161HN71</accession>
<evidence type="ECO:0000256" key="3">
    <source>
        <dbReference type="ARBA" id="ARBA00022827"/>
    </source>
</evidence>
<keyword evidence="4" id="KW-0560">Oxidoreductase</keyword>
<dbReference type="GO" id="GO:0003954">
    <property type="term" value="F:NADH dehydrogenase activity"/>
    <property type="evidence" value="ECO:0007669"/>
    <property type="project" value="InterPro"/>
</dbReference>
<evidence type="ECO:0000256" key="6">
    <source>
        <dbReference type="SAM" id="MobiDB-lite"/>
    </source>
</evidence>
<evidence type="ECO:0000256" key="5">
    <source>
        <dbReference type="ARBA" id="ARBA00023027"/>
    </source>
</evidence>
<evidence type="ECO:0000256" key="1">
    <source>
        <dbReference type="ARBA" id="ARBA00005272"/>
    </source>
</evidence>
<organism evidence="9 10">
    <name type="scientific">Sugiyamaella lignohabitans</name>
    <dbReference type="NCBI Taxonomy" id="796027"/>
    <lineage>
        <taxon>Eukaryota</taxon>
        <taxon>Fungi</taxon>
        <taxon>Dikarya</taxon>
        <taxon>Ascomycota</taxon>
        <taxon>Saccharomycotina</taxon>
        <taxon>Dipodascomycetes</taxon>
        <taxon>Dipodascales</taxon>
        <taxon>Trichomonascaceae</taxon>
        <taxon>Sugiyamaella</taxon>
    </lineage>
</organism>
<evidence type="ECO:0000313" key="9">
    <source>
        <dbReference type="EMBL" id="ANB15517.1"/>
    </source>
</evidence>
<feature type="compositionally biased region" description="Polar residues" evidence="6">
    <location>
        <begin position="34"/>
        <end position="50"/>
    </location>
</feature>
<dbReference type="Gene3D" id="3.50.50.100">
    <property type="match status" value="1"/>
</dbReference>
<reference evidence="9 10" key="1">
    <citation type="submission" date="2016-02" db="EMBL/GenBank/DDBJ databases">
        <title>Complete genome sequence and transcriptome regulation of the pentose utilising yeast Sugiyamaella lignohabitans.</title>
        <authorList>
            <person name="Bellasio M."/>
            <person name="Peymann A."/>
            <person name="Valli M."/>
            <person name="Sipitzky M."/>
            <person name="Graf A."/>
            <person name="Sauer M."/>
            <person name="Marx H."/>
            <person name="Mattanovich D."/>
        </authorList>
    </citation>
    <scope>NUCLEOTIDE SEQUENCE [LARGE SCALE GENOMIC DNA]</scope>
    <source>
        <strain evidence="9 10">CBS 10342</strain>
    </source>
</reference>
<evidence type="ECO:0000313" key="10">
    <source>
        <dbReference type="Proteomes" id="UP000189580"/>
    </source>
</evidence>
<feature type="domain" description="FAD/NAD(P)-binding" evidence="7">
    <location>
        <begin position="71"/>
        <end position="404"/>
    </location>
</feature>